<dbReference type="AlphaFoldDB" id="A0ABD2YTV5"/>
<protein>
    <recommendedName>
        <fullName evidence="1">MULE transposase domain-containing protein</fullName>
    </recommendedName>
</protein>
<evidence type="ECO:0000313" key="2">
    <source>
        <dbReference type="EMBL" id="KAL3509589.1"/>
    </source>
</evidence>
<evidence type="ECO:0000313" key="3">
    <source>
        <dbReference type="Proteomes" id="UP001630127"/>
    </source>
</evidence>
<organism evidence="2 3">
    <name type="scientific">Cinchona calisaya</name>
    <dbReference type="NCBI Taxonomy" id="153742"/>
    <lineage>
        <taxon>Eukaryota</taxon>
        <taxon>Viridiplantae</taxon>
        <taxon>Streptophyta</taxon>
        <taxon>Embryophyta</taxon>
        <taxon>Tracheophyta</taxon>
        <taxon>Spermatophyta</taxon>
        <taxon>Magnoliopsida</taxon>
        <taxon>eudicotyledons</taxon>
        <taxon>Gunneridae</taxon>
        <taxon>Pentapetalae</taxon>
        <taxon>asterids</taxon>
        <taxon>lamiids</taxon>
        <taxon>Gentianales</taxon>
        <taxon>Rubiaceae</taxon>
        <taxon>Cinchonoideae</taxon>
        <taxon>Cinchoneae</taxon>
        <taxon>Cinchona</taxon>
    </lineage>
</organism>
<dbReference type="Proteomes" id="UP001630127">
    <property type="component" value="Unassembled WGS sequence"/>
</dbReference>
<keyword evidence="3" id="KW-1185">Reference proteome</keyword>
<dbReference type="Pfam" id="PF10551">
    <property type="entry name" value="MULE"/>
    <property type="match status" value="1"/>
</dbReference>
<feature type="domain" description="MULE transposase" evidence="1">
    <location>
        <begin position="126"/>
        <end position="190"/>
    </location>
</feature>
<dbReference type="InterPro" id="IPR018289">
    <property type="entry name" value="MULE_transposase_dom"/>
</dbReference>
<sequence>MSRDQTREGCKTLVYGSKKEEAKWIFTRIAEEHNHELASPYRKKFLRLKKKRTKAQQNLIDVLEQSGVCPSKNVSYIEKLNLIDHDICNYLSTKRQKQLEKGDAELMLQYFQKRQSENPGFFYAIQMDVEGHLANYFWVDAKSRSSYKYFSDVVTWLEPMFGCSSKTVITDQDTFITNAIARVLPQTTHHFFTPEEFETTWAEVIEKYNLQNNTWIHKVYSICERWVTAFMRPSFCAGMSTTQRSESMNKFFKDFLNSSTPMSKFVVQFALQGMQSLIVNLDNLPYEDEQDTGFINSQVESHFEACGFKQNDACQQNMNMTILNPATIVSKGCPRTLRMKSVLEKSHQGNKCSNCKKRGHKRITCPQLKENTS</sequence>
<dbReference type="EMBL" id="JBJUIK010000012">
    <property type="protein sequence ID" value="KAL3509589.1"/>
    <property type="molecule type" value="Genomic_DNA"/>
</dbReference>
<proteinExistence type="predicted"/>
<accession>A0ABD2YTV5</accession>
<dbReference type="PANTHER" id="PTHR47718:SF13">
    <property type="entry name" value="OS09G0290500 PROTEIN"/>
    <property type="match status" value="1"/>
</dbReference>
<dbReference type="PANTHER" id="PTHR47718">
    <property type="entry name" value="OS01G0519700 PROTEIN"/>
    <property type="match status" value="1"/>
</dbReference>
<gene>
    <name evidence="2" type="ORF">ACH5RR_028990</name>
</gene>
<name>A0ABD2YTV5_9GENT</name>
<comment type="caution">
    <text evidence="2">The sequence shown here is derived from an EMBL/GenBank/DDBJ whole genome shotgun (WGS) entry which is preliminary data.</text>
</comment>
<evidence type="ECO:0000259" key="1">
    <source>
        <dbReference type="Pfam" id="PF10551"/>
    </source>
</evidence>
<reference evidence="2 3" key="1">
    <citation type="submission" date="2024-11" db="EMBL/GenBank/DDBJ databases">
        <title>A near-complete genome assembly of Cinchona calisaya.</title>
        <authorList>
            <person name="Lian D.C."/>
            <person name="Zhao X.W."/>
            <person name="Wei L."/>
        </authorList>
    </citation>
    <scope>NUCLEOTIDE SEQUENCE [LARGE SCALE GENOMIC DNA]</scope>
    <source>
        <tissue evidence="2">Nenye</tissue>
    </source>
</reference>